<evidence type="ECO:0000259" key="19">
    <source>
        <dbReference type="Pfam" id="PF15508"/>
    </source>
</evidence>
<evidence type="ECO:0000313" key="21">
    <source>
        <dbReference type="Proteomes" id="UP001209878"/>
    </source>
</evidence>
<dbReference type="Proteomes" id="UP001209878">
    <property type="component" value="Unassembled WGS sequence"/>
</dbReference>
<reference evidence="20" key="1">
    <citation type="journal article" date="2023" name="Mol. Biol. Evol.">
        <title>Third-Generation Sequencing Reveals the Adaptive Role of the Epigenome in Three Deep-Sea Polychaetes.</title>
        <authorList>
            <person name="Perez M."/>
            <person name="Aroh O."/>
            <person name="Sun Y."/>
            <person name="Lan Y."/>
            <person name="Juniper S.K."/>
            <person name="Young C.R."/>
            <person name="Angers B."/>
            <person name="Qian P.Y."/>
        </authorList>
    </citation>
    <scope>NUCLEOTIDE SEQUENCE</scope>
    <source>
        <strain evidence="20">R07B-5</strain>
    </source>
</reference>
<comment type="caution">
    <text evidence="20">The sequence shown here is derived from an EMBL/GenBank/DDBJ whole genome shotgun (WGS) entry which is preliminary data.</text>
</comment>
<keyword evidence="21" id="KW-1185">Reference proteome</keyword>
<dbReference type="InterPro" id="IPR029130">
    <property type="entry name" value="Acid_ceramidase_N"/>
</dbReference>
<dbReference type="Pfam" id="PF02275">
    <property type="entry name" value="CBAH"/>
    <property type="match status" value="1"/>
</dbReference>
<evidence type="ECO:0000313" key="20">
    <source>
        <dbReference type="EMBL" id="KAK2182128.1"/>
    </source>
</evidence>
<feature type="active site" description="Nucleophile" evidence="17">
    <location>
        <position position="171"/>
    </location>
</feature>
<feature type="domain" description="Choloylglycine hydrolase/NAAA C-terminal" evidence="18">
    <location>
        <begin position="171"/>
        <end position="349"/>
    </location>
</feature>
<dbReference type="GO" id="GO:0006631">
    <property type="term" value="P:fatty acid metabolic process"/>
    <property type="evidence" value="ECO:0007669"/>
    <property type="project" value="InterPro"/>
</dbReference>
<evidence type="ECO:0000256" key="1">
    <source>
        <dbReference type="ARBA" id="ARBA00004371"/>
    </source>
</evidence>
<dbReference type="Pfam" id="PF15508">
    <property type="entry name" value="NAAA-beta"/>
    <property type="match status" value="1"/>
</dbReference>
<evidence type="ECO:0000256" key="13">
    <source>
        <dbReference type="ARBA" id="ARBA00023180"/>
    </source>
</evidence>
<dbReference type="GO" id="GO:0017064">
    <property type="term" value="F:fatty acid amide hydrolase activity"/>
    <property type="evidence" value="ECO:0007669"/>
    <property type="project" value="InterPro"/>
</dbReference>
<dbReference type="InterPro" id="IPR029132">
    <property type="entry name" value="CBAH/NAAA_C"/>
</dbReference>
<dbReference type="AlphaFoldDB" id="A0AAD9L455"/>
<dbReference type="CDD" id="cd01903">
    <property type="entry name" value="Ntn_AC_NAAA"/>
    <property type="match status" value="1"/>
</dbReference>
<evidence type="ECO:0000256" key="17">
    <source>
        <dbReference type="PIRSR" id="PIRSR017632-1"/>
    </source>
</evidence>
<keyword evidence="14" id="KW-0458">Lysosome</keyword>
<evidence type="ECO:0000256" key="11">
    <source>
        <dbReference type="ARBA" id="ARBA00023098"/>
    </source>
</evidence>
<accession>A0AAD9L455</accession>
<comment type="pathway">
    <text evidence="4">Sphingolipid metabolism.</text>
</comment>
<dbReference type="GO" id="GO:0006665">
    <property type="term" value="P:sphingolipid metabolic process"/>
    <property type="evidence" value="ECO:0007669"/>
    <property type="project" value="UniProtKB-KW"/>
</dbReference>
<keyword evidence="8" id="KW-0732">Signal</keyword>
<evidence type="ECO:0000256" key="9">
    <source>
        <dbReference type="ARBA" id="ARBA00022801"/>
    </source>
</evidence>
<dbReference type="PIRSF" id="PIRSF017632">
    <property type="entry name" value="Acid_ceramidase-like"/>
    <property type="match status" value="1"/>
</dbReference>
<evidence type="ECO:0000256" key="10">
    <source>
        <dbReference type="ARBA" id="ARBA00022919"/>
    </source>
</evidence>
<proteinExistence type="inferred from homology"/>
<keyword evidence="12" id="KW-1015">Disulfide bond</keyword>
<sequence>MTSSIKTNQRTQLVWVSNQTEARVDILSVQFCTVHIKEDLNTIPTLDNSPCQGITEFKEECVVGQYPPKGRPSVPTYTVNLDAPPEHRWAAVVKDKGPALAHLLKEFKKFFLAFGQVPKDIIGFVDKDLGFLADTLPAPYGQEIKGIANITGLPLGEVVMFNIFYEIFSACTSIVAENPQGKDALSRKEFGLCWQNHSWVVTEALRPMVINLNFERAGKIVFKSAGFAGYIGVITGMKPGLFTLTVNERFAVSGGYIGILQWILGNRSIQWMSFLTRQTLEKSVDYEDARTTLKEAKLLAPAYFIVGGNKTGQGCIITRSRTESVDVWDLGTRNSSWFLLETNYDHWKAPLFVDDRRTPGNRCMNKLGQKNVGFPGLFDVLSSRPVLNKLTAYTCLMQVNSGTLETYLQHCPDPCSPW</sequence>
<comment type="pathway">
    <text evidence="3">Lipid metabolism; sphingolipid metabolism.</text>
</comment>
<dbReference type="EC" id="3.5.1.23" evidence="6"/>
<keyword evidence="7" id="KW-0964">Secreted</keyword>
<dbReference type="PANTHER" id="PTHR28583">
    <property type="entry name" value="ACID AMIDASE"/>
    <property type="match status" value="1"/>
</dbReference>
<evidence type="ECO:0000256" key="5">
    <source>
        <dbReference type="ARBA" id="ARBA00005730"/>
    </source>
</evidence>
<dbReference type="PANTHER" id="PTHR28583:SF1">
    <property type="entry name" value="ACID CERAMIDASE"/>
    <property type="match status" value="1"/>
</dbReference>
<dbReference type="GO" id="GO:0005764">
    <property type="term" value="C:lysosome"/>
    <property type="evidence" value="ECO:0007669"/>
    <property type="project" value="UniProtKB-SubCell"/>
</dbReference>
<dbReference type="EMBL" id="JAODUO010000365">
    <property type="protein sequence ID" value="KAK2182128.1"/>
    <property type="molecule type" value="Genomic_DNA"/>
</dbReference>
<gene>
    <name evidence="20" type="ORF">NP493_365g00072</name>
</gene>
<evidence type="ECO:0000256" key="15">
    <source>
        <dbReference type="ARBA" id="ARBA00040588"/>
    </source>
</evidence>
<keyword evidence="9 16" id="KW-0378">Hydrolase</keyword>
<evidence type="ECO:0000256" key="8">
    <source>
        <dbReference type="ARBA" id="ARBA00022729"/>
    </source>
</evidence>
<evidence type="ECO:0000256" key="3">
    <source>
        <dbReference type="ARBA" id="ARBA00004760"/>
    </source>
</evidence>
<organism evidence="20 21">
    <name type="scientific">Ridgeia piscesae</name>
    <name type="common">Tubeworm</name>
    <dbReference type="NCBI Taxonomy" id="27915"/>
    <lineage>
        <taxon>Eukaryota</taxon>
        <taxon>Metazoa</taxon>
        <taxon>Spiralia</taxon>
        <taxon>Lophotrochozoa</taxon>
        <taxon>Annelida</taxon>
        <taxon>Polychaeta</taxon>
        <taxon>Sedentaria</taxon>
        <taxon>Canalipalpata</taxon>
        <taxon>Sabellida</taxon>
        <taxon>Siboglinidae</taxon>
        <taxon>Ridgeia</taxon>
    </lineage>
</organism>
<name>A0AAD9L455_RIDPI</name>
<dbReference type="GO" id="GO:0017040">
    <property type="term" value="F:N-acylsphingosine amidohydrolase activity"/>
    <property type="evidence" value="ECO:0007669"/>
    <property type="project" value="UniProtKB-EC"/>
</dbReference>
<feature type="domain" description="Acid ceramidase N-terminal" evidence="19">
    <location>
        <begin position="73"/>
        <end position="135"/>
    </location>
</feature>
<keyword evidence="13" id="KW-0325">Glycoprotein</keyword>
<evidence type="ECO:0000256" key="4">
    <source>
        <dbReference type="ARBA" id="ARBA00004991"/>
    </source>
</evidence>
<evidence type="ECO:0000259" key="18">
    <source>
        <dbReference type="Pfam" id="PF02275"/>
    </source>
</evidence>
<comment type="subcellular location">
    <subcellularLocation>
        <location evidence="1">Lysosome</location>
    </subcellularLocation>
    <subcellularLocation>
        <location evidence="2">Secreted</location>
    </subcellularLocation>
</comment>
<evidence type="ECO:0000256" key="12">
    <source>
        <dbReference type="ARBA" id="ARBA00023157"/>
    </source>
</evidence>
<evidence type="ECO:0000256" key="6">
    <source>
        <dbReference type="ARBA" id="ARBA00011891"/>
    </source>
</evidence>
<evidence type="ECO:0000256" key="7">
    <source>
        <dbReference type="ARBA" id="ARBA00022525"/>
    </source>
</evidence>
<keyword evidence="11 16" id="KW-0443">Lipid metabolism</keyword>
<comment type="similarity">
    <text evidence="5 16">Belongs to the acid ceramidase family.</text>
</comment>
<evidence type="ECO:0000256" key="14">
    <source>
        <dbReference type="ARBA" id="ARBA00023228"/>
    </source>
</evidence>
<dbReference type="GO" id="GO:0016020">
    <property type="term" value="C:membrane"/>
    <property type="evidence" value="ECO:0007669"/>
    <property type="project" value="GOC"/>
</dbReference>
<protein>
    <recommendedName>
        <fullName evidence="15">Acid ceramidase</fullName>
        <ecNumber evidence="6">3.5.1.23</ecNumber>
    </recommendedName>
</protein>
<keyword evidence="10" id="KW-0746">Sphingolipid metabolism</keyword>
<dbReference type="InterPro" id="IPR016699">
    <property type="entry name" value="Acid_ceramidase-like"/>
</dbReference>
<dbReference type="GO" id="GO:0005576">
    <property type="term" value="C:extracellular region"/>
    <property type="evidence" value="ECO:0007669"/>
    <property type="project" value="UniProtKB-SubCell"/>
</dbReference>
<evidence type="ECO:0000256" key="2">
    <source>
        <dbReference type="ARBA" id="ARBA00004613"/>
    </source>
</evidence>
<evidence type="ECO:0000256" key="16">
    <source>
        <dbReference type="PIRNR" id="PIRNR017632"/>
    </source>
</evidence>